<organism evidence="1">
    <name type="scientific">Macaca fascicularis</name>
    <name type="common">Crab-eating macaque</name>
    <name type="synonym">Cynomolgus monkey</name>
    <dbReference type="NCBI Taxonomy" id="9541"/>
    <lineage>
        <taxon>Eukaryota</taxon>
        <taxon>Metazoa</taxon>
        <taxon>Chordata</taxon>
        <taxon>Craniata</taxon>
        <taxon>Vertebrata</taxon>
        <taxon>Euteleostomi</taxon>
        <taxon>Mammalia</taxon>
        <taxon>Eutheria</taxon>
        <taxon>Euarchontoglires</taxon>
        <taxon>Primates</taxon>
        <taxon>Haplorrhini</taxon>
        <taxon>Catarrhini</taxon>
        <taxon>Cercopithecidae</taxon>
        <taxon>Cercopithecinae</taxon>
        <taxon>Macaca</taxon>
    </lineage>
</organism>
<proteinExistence type="evidence at transcript level"/>
<evidence type="ECO:0000313" key="1">
    <source>
        <dbReference type="EMBL" id="BAE89095.1"/>
    </source>
</evidence>
<dbReference type="EMBL" id="AB172033">
    <property type="protein sequence ID" value="BAE89095.1"/>
    <property type="molecule type" value="mRNA"/>
</dbReference>
<dbReference type="AlphaFoldDB" id="I7GI16"/>
<name>I7GI16_MACFA</name>
<protein>
    <submittedName>
        <fullName evidence="1">Macaca fascicularis brain cDNA clone: QflA-16417, similar to human tigger transposable element derived 1 (TIGD1), mRNA, RefSeq: NM_145702.1</fullName>
    </submittedName>
</protein>
<accession>I7GI16</accession>
<sequence length="44" mass="4778">MNIGFNLKSSAALDPNERISLSFEALEPGFDFSSLAIKDGISFQ</sequence>
<reference evidence="1" key="1">
    <citation type="journal article" date="2007" name="PLoS Biol.">
        <title>Rate of evolution in brain-expressed genes in humans and other primates.</title>
        <authorList>
            <person name="Wang H.-Y."/>
            <person name="Chien H.-C."/>
            <person name="Osada N."/>
            <person name="Hashimoto K."/>
            <person name="Sugano S."/>
            <person name="Gojobori T."/>
            <person name="Chou C.-K."/>
            <person name="Tsai S.-F."/>
            <person name="Wu C.-I."/>
            <person name="Shen C.-K.J."/>
        </authorList>
    </citation>
    <scope>NUCLEOTIDE SEQUENCE</scope>
</reference>